<accession>B0D897</accession>
<keyword evidence="3" id="KW-1185">Reference proteome</keyword>
<dbReference type="HOGENOM" id="CLU_2942152_0_0_1"/>
<dbReference type="InParanoid" id="B0D897"/>
<evidence type="ECO:0000256" key="1">
    <source>
        <dbReference type="SAM" id="MobiDB-lite"/>
    </source>
</evidence>
<gene>
    <name evidence="2" type="ORF">LACBIDRAFT_296225</name>
</gene>
<name>B0D897_LACBS</name>
<evidence type="ECO:0000313" key="3">
    <source>
        <dbReference type="Proteomes" id="UP000001194"/>
    </source>
</evidence>
<evidence type="ECO:0000313" key="2">
    <source>
        <dbReference type="EMBL" id="EDR08796.1"/>
    </source>
</evidence>
<proteinExistence type="predicted"/>
<protein>
    <submittedName>
        <fullName evidence="2">Predicted protein</fullName>
    </submittedName>
</protein>
<dbReference type="EMBL" id="DS547100">
    <property type="protein sequence ID" value="EDR08796.1"/>
    <property type="molecule type" value="Genomic_DNA"/>
</dbReference>
<feature type="region of interest" description="Disordered" evidence="1">
    <location>
        <begin position="1"/>
        <end position="60"/>
    </location>
</feature>
<dbReference type="OrthoDB" id="2384350at2759"/>
<organism evidence="3">
    <name type="scientific">Laccaria bicolor (strain S238N-H82 / ATCC MYA-4686)</name>
    <name type="common">Bicoloured deceiver</name>
    <name type="synonym">Laccaria laccata var. bicolor</name>
    <dbReference type="NCBI Taxonomy" id="486041"/>
    <lineage>
        <taxon>Eukaryota</taxon>
        <taxon>Fungi</taxon>
        <taxon>Dikarya</taxon>
        <taxon>Basidiomycota</taxon>
        <taxon>Agaricomycotina</taxon>
        <taxon>Agaricomycetes</taxon>
        <taxon>Agaricomycetidae</taxon>
        <taxon>Agaricales</taxon>
        <taxon>Agaricineae</taxon>
        <taxon>Hydnangiaceae</taxon>
        <taxon>Laccaria</taxon>
    </lineage>
</organism>
<dbReference type="AlphaFoldDB" id="B0D897"/>
<dbReference type="KEGG" id="lbc:LACBIDRAFT_296225"/>
<sequence length="60" mass="6629">MLPKPIVPYTMSEVGAPDRERDGDGDQSMDGSTSSMTIDDDLPPLERARRRKSMLVGPRP</sequence>
<dbReference type="Proteomes" id="UP000001194">
    <property type="component" value="Unassembled WGS sequence"/>
</dbReference>
<dbReference type="GeneID" id="6076143"/>
<dbReference type="RefSeq" id="XP_001880109.1">
    <property type="nucleotide sequence ID" value="XM_001880074.1"/>
</dbReference>
<reference evidence="2 3" key="1">
    <citation type="journal article" date="2008" name="Nature">
        <title>The genome of Laccaria bicolor provides insights into mycorrhizal symbiosis.</title>
        <authorList>
            <person name="Martin F."/>
            <person name="Aerts A."/>
            <person name="Ahren D."/>
            <person name="Brun A."/>
            <person name="Danchin E.G.J."/>
            <person name="Duchaussoy F."/>
            <person name="Gibon J."/>
            <person name="Kohler A."/>
            <person name="Lindquist E."/>
            <person name="Pereda V."/>
            <person name="Salamov A."/>
            <person name="Shapiro H.J."/>
            <person name="Wuyts J."/>
            <person name="Blaudez D."/>
            <person name="Buee M."/>
            <person name="Brokstein P."/>
            <person name="Canbaeck B."/>
            <person name="Cohen D."/>
            <person name="Courty P.E."/>
            <person name="Coutinho P.M."/>
            <person name="Delaruelle C."/>
            <person name="Detter J.C."/>
            <person name="Deveau A."/>
            <person name="DiFazio S."/>
            <person name="Duplessis S."/>
            <person name="Fraissinet-Tachet L."/>
            <person name="Lucic E."/>
            <person name="Frey-Klett P."/>
            <person name="Fourrey C."/>
            <person name="Feussner I."/>
            <person name="Gay G."/>
            <person name="Grimwood J."/>
            <person name="Hoegger P.J."/>
            <person name="Jain P."/>
            <person name="Kilaru S."/>
            <person name="Labbe J."/>
            <person name="Lin Y.C."/>
            <person name="Legue V."/>
            <person name="Le Tacon F."/>
            <person name="Marmeisse R."/>
            <person name="Melayah D."/>
            <person name="Montanini B."/>
            <person name="Muratet M."/>
            <person name="Nehls U."/>
            <person name="Niculita-Hirzel H."/>
            <person name="Oudot-Le Secq M.P."/>
            <person name="Peter M."/>
            <person name="Quesneville H."/>
            <person name="Rajashekar B."/>
            <person name="Reich M."/>
            <person name="Rouhier N."/>
            <person name="Schmutz J."/>
            <person name="Yin T."/>
            <person name="Chalot M."/>
            <person name="Henrissat B."/>
            <person name="Kuees U."/>
            <person name="Lucas S."/>
            <person name="Van de Peer Y."/>
            <person name="Podila G.K."/>
            <person name="Polle A."/>
            <person name="Pukkila P.J."/>
            <person name="Richardson P.M."/>
            <person name="Rouze P."/>
            <person name="Sanders I.R."/>
            <person name="Stajich J.E."/>
            <person name="Tunlid A."/>
            <person name="Tuskan G."/>
            <person name="Grigoriev I.V."/>
        </authorList>
    </citation>
    <scope>NUCLEOTIDE SEQUENCE [LARGE SCALE GENOMIC DNA]</scope>
    <source>
        <strain evidence="3">S238N-H82 / ATCC MYA-4686</strain>
    </source>
</reference>